<evidence type="ECO:0000259" key="1">
    <source>
        <dbReference type="Pfam" id="PF12804"/>
    </source>
</evidence>
<organism evidence="2 3">
    <name type="scientific">Dyadobacter soli</name>
    <dbReference type="NCBI Taxonomy" id="659014"/>
    <lineage>
        <taxon>Bacteria</taxon>
        <taxon>Pseudomonadati</taxon>
        <taxon>Bacteroidota</taxon>
        <taxon>Cytophagia</taxon>
        <taxon>Cytophagales</taxon>
        <taxon>Spirosomataceae</taxon>
        <taxon>Dyadobacter</taxon>
    </lineage>
</organism>
<keyword evidence="2" id="KW-0808">Transferase</keyword>
<keyword evidence="3" id="KW-1185">Reference proteome</keyword>
<feature type="domain" description="MobA-like NTP transferase" evidence="1">
    <location>
        <begin position="9"/>
        <end position="172"/>
    </location>
</feature>
<dbReference type="Gene3D" id="3.90.550.10">
    <property type="entry name" value="Spore Coat Polysaccharide Biosynthesis Protein SpsA, Chain A"/>
    <property type="match status" value="1"/>
</dbReference>
<dbReference type="SUPFAM" id="SSF53448">
    <property type="entry name" value="Nucleotide-diphospho-sugar transferases"/>
    <property type="match status" value="1"/>
</dbReference>
<evidence type="ECO:0000313" key="3">
    <source>
        <dbReference type="Proteomes" id="UP000198748"/>
    </source>
</evidence>
<dbReference type="Pfam" id="PF12804">
    <property type="entry name" value="NTP_transf_3"/>
    <property type="match status" value="1"/>
</dbReference>
<name>A0A1G7WNH0_9BACT</name>
<dbReference type="GO" id="GO:0016779">
    <property type="term" value="F:nucleotidyltransferase activity"/>
    <property type="evidence" value="ECO:0007669"/>
    <property type="project" value="UniProtKB-KW"/>
</dbReference>
<sequence length="199" mass="21458">MVRDEYGIVILAAGNSSRLGEPKQLLQFQGKSLIRHCVEAALETVGEQVIIVTGSNPHLLEQELEGLPCKLAYNAEWQEGMSGSIKTGIDALLAQHPNAKGAILAVSDQPYVSAAVFNALIDTFEATSKGIIASKYSDSLGTPAFFAPTYFPALLQLTGTEGAKKLFKRYADDVSTYAFPQGSIDIDTQEDYKRLISGI</sequence>
<dbReference type="EMBL" id="FNAN01000022">
    <property type="protein sequence ID" value="SDG73476.1"/>
    <property type="molecule type" value="Genomic_DNA"/>
</dbReference>
<gene>
    <name evidence="2" type="ORF">SAMN04487996_122114</name>
</gene>
<evidence type="ECO:0000313" key="2">
    <source>
        <dbReference type="EMBL" id="SDG73476.1"/>
    </source>
</evidence>
<dbReference type="STRING" id="659014.SAMN04487996_122114"/>
<protein>
    <submittedName>
        <fullName evidence="2">Molybdenum cofactor cytidylyltransferase</fullName>
    </submittedName>
</protein>
<proteinExistence type="predicted"/>
<dbReference type="AlphaFoldDB" id="A0A1G7WNH0"/>
<dbReference type="InterPro" id="IPR025877">
    <property type="entry name" value="MobA-like_NTP_Trfase"/>
</dbReference>
<dbReference type="PANTHER" id="PTHR43777">
    <property type="entry name" value="MOLYBDENUM COFACTOR CYTIDYLYLTRANSFERASE"/>
    <property type="match status" value="1"/>
</dbReference>
<keyword evidence="2" id="KW-0548">Nucleotidyltransferase</keyword>
<dbReference type="InterPro" id="IPR029044">
    <property type="entry name" value="Nucleotide-diphossugar_trans"/>
</dbReference>
<dbReference type="PANTHER" id="PTHR43777:SF1">
    <property type="entry name" value="MOLYBDENUM COFACTOR CYTIDYLYLTRANSFERASE"/>
    <property type="match status" value="1"/>
</dbReference>
<reference evidence="3" key="1">
    <citation type="submission" date="2016-10" db="EMBL/GenBank/DDBJ databases">
        <authorList>
            <person name="Varghese N."/>
            <person name="Submissions S."/>
        </authorList>
    </citation>
    <scope>NUCLEOTIDE SEQUENCE [LARGE SCALE GENOMIC DNA]</scope>
    <source>
        <strain evidence="3">DSM 25329</strain>
    </source>
</reference>
<dbReference type="OrthoDB" id="9779263at2"/>
<accession>A0A1G7WNH0</accession>
<dbReference type="Proteomes" id="UP000198748">
    <property type="component" value="Unassembled WGS sequence"/>
</dbReference>
<dbReference type="CDD" id="cd04182">
    <property type="entry name" value="GT_2_like_f"/>
    <property type="match status" value="1"/>
</dbReference>
<dbReference type="RefSeq" id="WP_090156740.1">
    <property type="nucleotide sequence ID" value="NZ_FNAN01000022.1"/>
</dbReference>